<dbReference type="AlphaFoldDB" id="A0A395M237"/>
<dbReference type="GO" id="GO:0051607">
    <property type="term" value="P:defense response to virus"/>
    <property type="evidence" value="ECO:0007669"/>
    <property type="project" value="UniProtKB-KW"/>
</dbReference>
<sequence>MRHEIASLVLTKNKNFSEPVQVAIAAHHQRLSFKHEKRWSDKEVKGAQEFWDKFVKISQDAFPILDGRKFEMAIRKHYEYAGVRAYTQLADHRASIKENHEYEFQFVPDIVQFYYEFPYNSKRLVQELAEKYADEPLLLLRAPTGAGKTDAALLWAKKQIDAKRADRLVIAMPTRFTSNALAINLCSRVTETGLYHSSAWYVRHSEKASQNKENEHKERLIHEFARLLESPVTVCTIDHLLASLTLSREDHHAIMFNFAHSCLVIDEADFYDDFTQANIQKLLIAARVLEVPVMVMSASLPDTSLKIYNDAGYQNVVIREDKSDLERPRCRINSISEYTEIEQIAELLENCKSRTTIIYANTISKATEIKRWCSKREISAVLYHSRFIEKDKKKKEDILLEMLGLEAWKKQSAKGIAILTQIGEISVNISADFMISEICPIDRLVQRIGRLSRFSQNIGQLDILIPMKNGFLYPAPYGSFSRNTGWKPNVALEQTIKLLSEKTYSASDFVNLVNKVYSDAFKFSNEAIINARKLEESFVSNWLILPAEEMEEDKEETKSWKSRDIDPQVTVFVEIPETYFKNYMEFQEFKNEYGVPVQAYLVDQGLKKGSLSHYQIGVRDEERTVIVANPAAYSFEEGLQIDYNFENQSC</sequence>
<dbReference type="InterPro" id="IPR014001">
    <property type="entry name" value="Helicase_ATP-bd"/>
</dbReference>
<evidence type="ECO:0000313" key="8">
    <source>
        <dbReference type="Proteomes" id="UP000266389"/>
    </source>
</evidence>
<dbReference type="NCBIfam" id="TIGR01587">
    <property type="entry name" value="cas3_core"/>
    <property type="match status" value="1"/>
</dbReference>
<dbReference type="Gene3D" id="3.40.50.300">
    <property type="entry name" value="P-loop containing nucleotide triphosphate hydrolases"/>
    <property type="match status" value="2"/>
</dbReference>
<gene>
    <name evidence="7" type="primary">cas3</name>
    <name evidence="7" type="ORF">D0433_03530</name>
</gene>
<dbReference type="GO" id="GO:0016787">
    <property type="term" value="F:hydrolase activity"/>
    <property type="evidence" value="ECO:0007669"/>
    <property type="project" value="UniProtKB-KW"/>
</dbReference>
<keyword evidence="3" id="KW-0347">Helicase</keyword>
<dbReference type="Proteomes" id="UP000266389">
    <property type="component" value="Unassembled WGS sequence"/>
</dbReference>
<keyword evidence="5" id="KW-0051">Antiviral defense</keyword>
<evidence type="ECO:0000256" key="3">
    <source>
        <dbReference type="ARBA" id="ARBA00022806"/>
    </source>
</evidence>
<evidence type="ECO:0000256" key="1">
    <source>
        <dbReference type="ARBA" id="ARBA00022741"/>
    </source>
</evidence>
<evidence type="ECO:0000256" key="2">
    <source>
        <dbReference type="ARBA" id="ARBA00022801"/>
    </source>
</evidence>
<proteinExistence type="predicted"/>
<dbReference type="Pfam" id="PF00270">
    <property type="entry name" value="DEAD"/>
    <property type="match status" value="1"/>
</dbReference>
<protein>
    <submittedName>
        <fullName evidence="7">CRISPR-associated helicase Cas3</fullName>
    </submittedName>
</protein>
<organism evidence="7 8">
    <name type="scientific">Candidatus Thermochlorobacter aerophilus</name>
    <dbReference type="NCBI Taxonomy" id="1868324"/>
    <lineage>
        <taxon>Bacteria</taxon>
        <taxon>Pseudomonadati</taxon>
        <taxon>Chlorobiota</taxon>
        <taxon>Chlorobiia</taxon>
        <taxon>Chlorobiales</taxon>
        <taxon>Candidatus Thermochlorobacteriaceae</taxon>
        <taxon>Candidatus Thermochlorobacter</taxon>
    </lineage>
</organism>
<dbReference type="PROSITE" id="PS51192">
    <property type="entry name" value="HELICASE_ATP_BIND_1"/>
    <property type="match status" value="1"/>
</dbReference>
<dbReference type="InterPro" id="IPR027417">
    <property type="entry name" value="P-loop_NTPase"/>
</dbReference>
<dbReference type="InterPro" id="IPR011545">
    <property type="entry name" value="DEAD/DEAH_box_helicase_dom"/>
</dbReference>
<dbReference type="PANTHER" id="PTHR47959:SF16">
    <property type="entry name" value="CRISPR-ASSOCIATED NUCLEASE_HELICASE CAS3-RELATED"/>
    <property type="match status" value="1"/>
</dbReference>
<comment type="caution">
    <text evidence="7">The sequence shown here is derived from an EMBL/GenBank/DDBJ whole genome shotgun (WGS) entry which is preliminary data.</text>
</comment>
<keyword evidence="4" id="KW-0067">ATP-binding</keyword>
<dbReference type="InterPro" id="IPR054712">
    <property type="entry name" value="Cas3-like_dom"/>
</dbReference>
<evidence type="ECO:0000256" key="4">
    <source>
        <dbReference type="ARBA" id="ARBA00022840"/>
    </source>
</evidence>
<feature type="domain" description="Helicase ATP-binding" evidence="6">
    <location>
        <begin position="129"/>
        <end position="318"/>
    </location>
</feature>
<reference evidence="7 8" key="1">
    <citation type="journal article" date="2011" name="ISME J.">
        <title>Community ecology of hot spring cyanobacterial mats: predominant populations and their functional potential.</title>
        <authorList>
            <person name="Klatt C.G."/>
            <person name="Wood J.M."/>
            <person name="Rusch D.B."/>
            <person name="Bateson M.M."/>
            <person name="Hamamura N."/>
            <person name="Heidelberg J.F."/>
            <person name="Grossman A.R."/>
            <person name="Bhaya D."/>
            <person name="Cohan F.M."/>
            <person name="Kuhl M."/>
            <person name="Bryant D.A."/>
            <person name="Ward D.M."/>
        </authorList>
    </citation>
    <scope>NUCLEOTIDE SEQUENCE [LARGE SCALE GENOMIC DNA]</scope>
    <source>
        <strain evidence="7">OS</strain>
    </source>
</reference>
<evidence type="ECO:0000256" key="5">
    <source>
        <dbReference type="ARBA" id="ARBA00023118"/>
    </source>
</evidence>
<dbReference type="InterPro" id="IPR050079">
    <property type="entry name" value="DEAD_box_RNA_helicase"/>
</dbReference>
<dbReference type="InterPro" id="IPR006474">
    <property type="entry name" value="Helicase_Cas3_CRISPR-ass_core"/>
</dbReference>
<keyword evidence="2" id="KW-0378">Hydrolase</keyword>
<dbReference type="GO" id="GO:0005829">
    <property type="term" value="C:cytosol"/>
    <property type="evidence" value="ECO:0007669"/>
    <property type="project" value="TreeGrafter"/>
</dbReference>
<dbReference type="GO" id="GO:0005524">
    <property type="term" value="F:ATP binding"/>
    <property type="evidence" value="ECO:0007669"/>
    <property type="project" value="UniProtKB-KW"/>
</dbReference>
<keyword evidence="1" id="KW-0547">Nucleotide-binding</keyword>
<name>A0A395M237_9BACT</name>
<accession>A0A395M237</accession>
<evidence type="ECO:0000259" key="6">
    <source>
        <dbReference type="PROSITE" id="PS51192"/>
    </source>
</evidence>
<evidence type="ECO:0000313" key="7">
    <source>
        <dbReference type="EMBL" id="RFM24869.1"/>
    </source>
</evidence>
<dbReference type="Pfam" id="PF22590">
    <property type="entry name" value="Cas3-like_C_2"/>
    <property type="match status" value="1"/>
</dbReference>
<dbReference type="GO" id="GO:0003676">
    <property type="term" value="F:nucleic acid binding"/>
    <property type="evidence" value="ECO:0007669"/>
    <property type="project" value="InterPro"/>
</dbReference>
<dbReference type="SUPFAM" id="SSF52540">
    <property type="entry name" value="P-loop containing nucleoside triphosphate hydrolases"/>
    <property type="match status" value="1"/>
</dbReference>
<dbReference type="EMBL" id="PHFL01000016">
    <property type="protein sequence ID" value="RFM24869.1"/>
    <property type="molecule type" value="Genomic_DNA"/>
</dbReference>
<dbReference type="SMART" id="SM00487">
    <property type="entry name" value="DEXDc"/>
    <property type="match status" value="1"/>
</dbReference>
<dbReference type="GO" id="GO:0003724">
    <property type="term" value="F:RNA helicase activity"/>
    <property type="evidence" value="ECO:0007669"/>
    <property type="project" value="TreeGrafter"/>
</dbReference>
<dbReference type="PANTHER" id="PTHR47959">
    <property type="entry name" value="ATP-DEPENDENT RNA HELICASE RHLE-RELATED"/>
    <property type="match status" value="1"/>
</dbReference>